<dbReference type="SUPFAM" id="SSF52540">
    <property type="entry name" value="P-loop containing nucleoside triphosphate hydrolases"/>
    <property type="match status" value="1"/>
</dbReference>
<feature type="domain" description="AAA" evidence="1">
    <location>
        <begin position="19"/>
        <end position="151"/>
    </location>
</feature>
<evidence type="ECO:0000259" key="1">
    <source>
        <dbReference type="Pfam" id="PF13173"/>
    </source>
</evidence>
<dbReference type="AlphaFoldDB" id="A0A1H2EDZ3"/>
<dbReference type="Gene3D" id="3.40.50.300">
    <property type="entry name" value="P-loop containing nucleotide triphosphate hydrolases"/>
    <property type="match status" value="1"/>
</dbReference>
<dbReference type="Pfam" id="PF13635">
    <property type="entry name" value="DUF4143"/>
    <property type="match status" value="1"/>
</dbReference>
<sequence length="456" mass="52261">MFNRDILNNLSSWKDKKDRKPLVLRGARQVGKTTAINLFSEQFNQYLYLNLEIKTERDIFEQNRSIEELVQAIFFYKNQQNRKGSVLIFIDEIQNCPSAVSYLRYFYESFPDLYVIAAGSLLETLIDTHISFPVGRVEYLVMRPLSFKEFLNALSETASLDILNKTIPVPDFAHDKLMKLFNTYAIIGGMPEIVQKYSDHKDIIALNSIFDSLIVSYLDDVEKYARNSTMANVIRHAISNAFYEAGNRIKFQGFGNSNYKSREMSEALKVLEKAMLIYLVYPSSSVSPPLQPNTKKSPRIQVLDTGMLNFFGGFQKDLFGANGIDTVYQGKIAEHIVGQELLAAETSPLFKLQFWNREKKQSNAEVDFLIQYKNLLIPIEVKSAVTGRLRSLHQFIDRAPHKYAVRIYSGKLETNRISTLNGNDCTLLNIPFYLTGSINDYIDWMISNDKAIQQSK</sequence>
<dbReference type="EMBL" id="FNLL01000003">
    <property type="protein sequence ID" value="SDT93189.1"/>
    <property type="molecule type" value="Genomic_DNA"/>
</dbReference>
<dbReference type="PANTHER" id="PTHR33295:SF7">
    <property type="entry name" value="ATPASE"/>
    <property type="match status" value="1"/>
</dbReference>
<dbReference type="Pfam" id="PF13173">
    <property type="entry name" value="AAA_14"/>
    <property type="match status" value="1"/>
</dbReference>
<dbReference type="RefSeq" id="WP_014958029.1">
    <property type="nucleotide sequence ID" value="NZ_FNLL01000003.1"/>
</dbReference>
<evidence type="ECO:0008006" key="5">
    <source>
        <dbReference type="Google" id="ProtNLM"/>
    </source>
</evidence>
<feature type="domain" description="DUF4143" evidence="2">
    <location>
        <begin position="219"/>
        <end position="383"/>
    </location>
</feature>
<protein>
    <recommendedName>
        <fullName evidence="5">AAA+ ATPase domain-containing protein</fullName>
    </recommendedName>
</protein>
<dbReference type="InterPro" id="IPR025420">
    <property type="entry name" value="DUF4143"/>
</dbReference>
<organism evidence="3 4">
    <name type="scientific">Desulfobacula phenolica</name>
    <dbReference type="NCBI Taxonomy" id="90732"/>
    <lineage>
        <taxon>Bacteria</taxon>
        <taxon>Pseudomonadati</taxon>
        <taxon>Thermodesulfobacteriota</taxon>
        <taxon>Desulfobacteria</taxon>
        <taxon>Desulfobacterales</taxon>
        <taxon>Desulfobacteraceae</taxon>
        <taxon>Desulfobacula</taxon>
    </lineage>
</organism>
<evidence type="ECO:0000259" key="2">
    <source>
        <dbReference type="Pfam" id="PF13635"/>
    </source>
</evidence>
<dbReference type="InterPro" id="IPR041682">
    <property type="entry name" value="AAA_14"/>
</dbReference>
<dbReference type="PANTHER" id="PTHR33295">
    <property type="entry name" value="ATPASE"/>
    <property type="match status" value="1"/>
</dbReference>
<keyword evidence="4" id="KW-1185">Reference proteome</keyword>
<reference evidence="4" key="1">
    <citation type="submission" date="2016-10" db="EMBL/GenBank/DDBJ databases">
        <authorList>
            <person name="Varghese N."/>
            <person name="Submissions S."/>
        </authorList>
    </citation>
    <scope>NUCLEOTIDE SEQUENCE [LARGE SCALE GENOMIC DNA]</scope>
    <source>
        <strain evidence="4">DSM 3384</strain>
    </source>
</reference>
<dbReference type="Proteomes" id="UP000199608">
    <property type="component" value="Unassembled WGS sequence"/>
</dbReference>
<dbReference type="InterPro" id="IPR027417">
    <property type="entry name" value="P-loop_NTPase"/>
</dbReference>
<name>A0A1H2EDZ3_9BACT</name>
<gene>
    <name evidence="3" type="ORF">SAMN04487931_10335</name>
</gene>
<evidence type="ECO:0000313" key="3">
    <source>
        <dbReference type="EMBL" id="SDT93189.1"/>
    </source>
</evidence>
<proteinExistence type="predicted"/>
<accession>A0A1H2EDZ3</accession>
<evidence type="ECO:0000313" key="4">
    <source>
        <dbReference type="Proteomes" id="UP000199608"/>
    </source>
</evidence>